<evidence type="ECO:0000256" key="5">
    <source>
        <dbReference type="ARBA" id="ARBA00022989"/>
    </source>
</evidence>
<sequence length="385" mass="42173">MRHLQPKVVLYFILFLIFISIHMQFPVFTPLAVSLGAGSMLVAIMLSVTSFVNLGGNLLAGSAIDRLGVRGFIVFPLFFLSISLFAHTFIMETTHLFTLRVINGLILAFLTPACMTMLATFAKNSKEQSKNMAMNTLMVTAAMTIAPVLGGWLGERYGADGAYYAISFTTFLAFLLAVRFLPQTKTVRSQGQSNGGVFSLLSYKRLYPVFLTAFAIMFAQGTLMYELPFLTVENGIPKDNVGKMAGMIGVGTFFILGIVLLHRISAKFRTVLGLLIMATSTAMMMFSTTIPSLWTLFLFGIASGIIFPAMMTLLTENIEEANRGKAFAFLSAVFSVGTITAPFVSGLIRDNLSPYFIAWIVLMLAVTFIGIKYLSIEKKSPVVLE</sequence>
<dbReference type="PROSITE" id="PS50850">
    <property type="entry name" value="MFS"/>
    <property type="match status" value="1"/>
</dbReference>
<dbReference type="InterPro" id="IPR050171">
    <property type="entry name" value="MFS_Transporters"/>
</dbReference>
<evidence type="ECO:0000256" key="7">
    <source>
        <dbReference type="SAM" id="Phobius"/>
    </source>
</evidence>
<feature type="transmembrane region" description="Helical" evidence="7">
    <location>
        <begin position="162"/>
        <end position="181"/>
    </location>
</feature>
<dbReference type="Pfam" id="PF07690">
    <property type="entry name" value="MFS_1"/>
    <property type="match status" value="1"/>
</dbReference>
<dbReference type="SUPFAM" id="SSF103473">
    <property type="entry name" value="MFS general substrate transporter"/>
    <property type="match status" value="1"/>
</dbReference>
<keyword evidence="5 7" id="KW-1133">Transmembrane helix</keyword>
<dbReference type="RefSeq" id="WP_088074670.1">
    <property type="nucleotide sequence ID" value="NZ_JAHQCR010000021.1"/>
</dbReference>
<keyword evidence="4 7" id="KW-0812">Transmembrane</keyword>
<keyword evidence="3" id="KW-1003">Cell membrane</keyword>
<evidence type="ECO:0000259" key="8">
    <source>
        <dbReference type="PROSITE" id="PS50850"/>
    </source>
</evidence>
<accession>A0ABS6JSN7</accession>
<feature type="transmembrane region" description="Helical" evidence="7">
    <location>
        <begin position="102"/>
        <end position="121"/>
    </location>
</feature>
<organism evidence="9 10">
    <name type="scientific">Evansella alkalicola</name>
    <dbReference type="NCBI Taxonomy" id="745819"/>
    <lineage>
        <taxon>Bacteria</taxon>
        <taxon>Bacillati</taxon>
        <taxon>Bacillota</taxon>
        <taxon>Bacilli</taxon>
        <taxon>Bacillales</taxon>
        <taxon>Bacillaceae</taxon>
        <taxon>Evansella</taxon>
    </lineage>
</organism>
<dbReference type="PANTHER" id="PTHR23517:SF3">
    <property type="entry name" value="INTEGRAL MEMBRANE TRANSPORT PROTEIN"/>
    <property type="match status" value="1"/>
</dbReference>
<proteinExistence type="predicted"/>
<dbReference type="PROSITE" id="PS00217">
    <property type="entry name" value="SUGAR_TRANSPORT_2"/>
    <property type="match status" value="1"/>
</dbReference>
<gene>
    <name evidence="9" type="ORF">KS407_04575</name>
</gene>
<dbReference type="Gene3D" id="1.20.1250.20">
    <property type="entry name" value="MFS general substrate transporter like domains"/>
    <property type="match status" value="1"/>
</dbReference>
<name>A0ABS6JSN7_9BACI</name>
<feature type="transmembrane region" description="Helical" evidence="7">
    <location>
        <begin position="7"/>
        <end position="25"/>
    </location>
</feature>
<dbReference type="InterPro" id="IPR020846">
    <property type="entry name" value="MFS_dom"/>
</dbReference>
<comment type="caution">
    <text evidence="9">The sequence shown here is derived from an EMBL/GenBank/DDBJ whole genome shotgun (WGS) entry which is preliminary data.</text>
</comment>
<dbReference type="InterPro" id="IPR036259">
    <property type="entry name" value="MFS_trans_sf"/>
</dbReference>
<feature type="transmembrane region" description="Helical" evidence="7">
    <location>
        <begin position="293"/>
        <end position="314"/>
    </location>
</feature>
<feature type="domain" description="Major facilitator superfamily (MFS) profile" evidence="8">
    <location>
        <begin position="6"/>
        <end position="380"/>
    </location>
</feature>
<evidence type="ECO:0000256" key="2">
    <source>
        <dbReference type="ARBA" id="ARBA00022448"/>
    </source>
</evidence>
<feature type="transmembrane region" description="Helical" evidence="7">
    <location>
        <begin position="326"/>
        <end position="348"/>
    </location>
</feature>
<protein>
    <submittedName>
        <fullName evidence="9">MFS transporter</fullName>
    </submittedName>
</protein>
<evidence type="ECO:0000256" key="6">
    <source>
        <dbReference type="ARBA" id="ARBA00023136"/>
    </source>
</evidence>
<reference evidence="9 10" key="1">
    <citation type="submission" date="2021-06" db="EMBL/GenBank/DDBJ databases">
        <title>Bacillus sp. RD4P76, an endophyte from a halophyte.</title>
        <authorList>
            <person name="Sun J.-Q."/>
        </authorList>
    </citation>
    <scope>NUCLEOTIDE SEQUENCE [LARGE SCALE GENOMIC DNA]</scope>
    <source>
        <strain evidence="9 10">JCM 17098</strain>
    </source>
</reference>
<evidence type="ECO:0000256" key="1">
    <source>
        <dbReference type="ARBA" id="ARBA00004651"/>
    </source>
</evidence>
<dbReference type="EMBL" id="JAHQCR010000021">
    <property type="protein sequence ID" value="MBU9720719.1"/>
    <property type="molecule type" value="Genomic_DNA"/>
</dbReference>
<feature type="transmembrane region" description="Helical" evidence="7">
    <location>
        <begin position="244"/>
        <end position="261"/>
    </location>
</feature>
<feature type="transmembrane region" description="Helical" evidence="7">
    <location>
        <begin position="354"/>
        <end position="374"/>
    </location>
</feature>
<feature type="transmembrane region" description="Helical" evidence="7">
    <location>
        <begin position="67"/>
        <end position="90"/>
    </location>
</feature>
<keyword evidence="2" id="KW-0813">Transport</keyword>
<evidence type="ECO:0000313" key="10">
    <source>
        <dbReference type="Proteomes" id="UP000790580"/>
    </source>
</evidence>
<keyword evidence="6 7" id="KW-0472">Membrane</keyword>
<dbReference type="Proteomes" id="UP000790580">
    <property type="component" value="Unassembled WGS sequence"/>
</dbReference>
<evidence type="ECO:0000256" key="3">
    <source>
        <dbReference type="ARBA" id="ARBA00022475"/>
    </source>
</evidence>
<dbReference type="InterPro" id="IPR011701">
    <property type="entry name" value="MFS"/>
</dbReference>
<comment type="subcellular location">
    <subcellularLocation>
        <location evidence="1">Cell membrane</location>
        <topology evidence="1">Multi-pass membrane protein</topology>
    </subcellularLocation>
</comment>
<evidence type="ECO:0000313" key="9">
    <source>
        <dbReference type="EMBL" id="MBU9720719.1"/>
    </source>
</evidence>
<evidence type="ECO:0000256" key="4">
    <source>
        <dbReference type="ARBA" id="ARBA00022692"/>
    </source>
</evidence>
<feature type="transmembrane region" description="Helical" evidence="7">
    <location>
        <begin position="206"/>
        <end position="224"/>
    </location>
</feature>
<dbReference type="PANTHER" id="PTHR23517">
    <property type="entry name" value="RESISTANCE PROTEIN MDTM, PUTATIVE-RELATED-RELATED"/>
    <property type="match status" value="1"/>
</dbReference>
<keyword evidence="10" id="KW-1185">Reference proteome</keyword>
<dbReference type="InterPro" id="IPR005829">
    <property type="entry name" value="Sugar_transporter_CS"/>
</dbReference>
<feature type="transmembrane region" description="Helical" evidence="7">
    <location>
        <begin position="31"/>
        <end position="55"/>
    </location>
</feature>
<feature type="transmembrane region" description="Helical" evidence="7">
    <location>
        <begin position="268"/>
        <end position="287"/>
    </location>
</feature>
<feature type="transmembrane region" description="Helical" evidence="7">
    <location>
        <begin position="133"/>
        <end position="150"/>
    </location>
</feature>